<feature type="compositionally biased region" description="Basic and acidic residues" evidence="1">
    <location>
        <begin position="334"/>
        <end position="343"/>
    </location>
</feature>
<feature type="region of interest" description="Disordered" evidence="1">
    <location>
        <begin position="566"/>
        <end position="619"/>
    </location>
</feature>
<feature type="compositionally biased region" description="Polar residues" evidence="1">
    <location>
        <begin position="578"/>
        <end position="587"/>
    </location>
</feature>
<feature type="domain" description="MINDY deubiquitinase" evidence="2">
    <location>
        <begin position="158"/>
        <end position="516"/>
    </location>
</feature>
<feature type="region of interest" description="Disordered" evidence="1">
    <location>
        <begin position="88"/>
        <end position="152"/>
    </location>
</feature>
<reference evidence="3 4" key="1">
    <citation type="submission" date="2014-06" db="EMBL/GenBank/DDBJ databases">
        <title>Evolutionary Origins and Diversification of the Mycorrhizal Mutualists.</title>
        <authorList>
            <consortium name="DOE Joint Genome Institute"/>
            <consortium name="Mycorrhizal Genomics Consortium"/>
            <person name="Kohler A."/>
            <person name="Kuo A."/>
            <person name="Nagy L.G."/>
            <person name="Floudas D."/>
            <person name="Copeland A."/>
            <person name="Barry K.W."/>
            <person name="Cichocki N."/>
            <person name="Veneault-Fourrey C."/>
            <person name="LaButti K."/>
            <person name="Lindquist E.A."/>
            <person name="Lipzen A."/>
            <person name="Lundell T."/>
            <person name="Morin E."/>
            <person name="Murat C."/>
            <person name="Riley R."/>
            <person name="Ohm R."/>
            <person name="Sun H."/>
            <person name="Tunlid A."/>
            <person name="Henrissat B."/>
            <person name="Grigoriev I.V."/>
            <person name="Hibbett D.S."/>
            <person name="Martin F."/>
        </authorList>
    </citation>
    <scope>NUCLEOTIDE SEQUENCE [LARGE SCALE GENOMIC DNA]</scope>
    <source>
        <strain evidence="3 4">FD-325 SS-3</strain>
    </source>
</reference>
<feature type="compositionally biased region" description="Basic and acidic residues" evidence="1">
    <location>
        <begin position="589"/>
        <end position="598"/>
    </location>
</feature>
<dbReference type="PANTHER" id="PTHR18063">
    <property type="entry name" value="NF-E2 INDUCIBLE PROTEIN"/>
    <property type="match status" value="1"/>
</dbReference>
<feature type="compositionally biased region" description="Basic and acidic residues" evidence="1">
    <location>
        <begin position="566"/>
        <end position="577"/>
    </location>
</feature>
<evidence type="ECO:0000313" key="4">
    <source>
        <dbReference type="Proteomes" id="UP000053263"/>
    </source>
</evidence>
<dbReference type="GO" id="GO:0071108">
    <property type="term" value="P:protein K48-linked deubiquitination"/>
    <property type="evidence" value="ECO:0007669"/>
    <property type="project" value="TreeGrafter"/>
</dbReference>
<evidence type="ECO:0000256" key="1">
    <source>
        <dbReference type="SAM" id="MobiDB-lite"/>
    </source>
</evidence>
<dbReference type="EMBL" id="KN832571">
    <property type="protein sequence ID" value="KII84366.1"/>
    <property type="molecule type" value="Genomic_DNA"/>
</dbReference>
<feature type="region of interest" description="Disordered" evidence="1">
    <location>
        <begin position="321"/>
        <end position="343"/>
    </location>
</feature>
<feature type="compositionally biased region" description="Basic residues" evidence="1">
    <location>
        <begin position="608"/>
        <end position="619"/>
    </location>
</feature>
<name>A0A0C9SKU9_PLICR</name>
<accession>A0A0C9SKU9</accession>
<dbReference type="OrthoDB" id="10261212at2759"/>
<organism evidence="3 4">
    <name type="scientific">Plicaturopsis crispa FD-325 SS-3</name>
    <dbReference type="NCBI Taxonomy" id="944288"/>
    <lineage>
        <taxon>Eukaryota</taxon>
        <taxon>Fungi</taxon>
        <taxon>Dikarya</taxon>
        <taxon>Basidiomycota</taxon>
        <taxon>Agaricomycotina</taxon>
        <taxon>Agaricomycetes</taxon>
        <taxon>Agaricomycetidae</taxon>
        <taxon>Amylocorticiales</taxon>
        <taxon>Amylocorticiaceae</taxon>
        <taxon>Plicatura</taxon>
        <taxon>Plicaturopsis crispa</taxon>
    </lineage>
</organism>
<dbReference type="GO" id="GO:0005829">
    <property type="term" value="C:cytosol"/>
    <property type="evidence" value="ECO:0007669"/>
    <property type="project" value="TreeGrafter"/>
</dbReference>
<dbReference type="Proteomes" id="UP000053263">
    <property type="component" value="Unassembled WGS sequence"/>
</dbReference>
<dbReference type="PANTHER" id="PTHR18063:SF6">
    <property type="entry name" value="UBIQUITIN CARBOXYL-TERMINAL HYDROLASE"/>
    <property type="match status" value="1"/>
</dbReference>
<feature type="compositionally biased region" description="Gly residues" evidence="1">
    <location>
        <begin position="324"/>
        <end position="333"/>
    </location>
</feature>
<dbReference type="InterPro" id="IPR007518">
    <property type="entry name" value="MINDY"/>
</dbReference>
<sequence>MILLTIHSPSFLYLNLGGAEGALMHDPCYFFALVIASHLYRCIAVTVSICHTLILLLDVLSLRKPQCPRARGIPWQSVSTLPQTTMSVHEYPTQPAPSSSHTNPESPPVKSTAGVHSQTTPDRPQPEPATDYNSIPNPSVARQARAPSPSLQSSREDVWYLKEIGWKGGRTRIITQNFNGPCSFIAICNILILRGDIQILPPDRRTVSYELLSQLVAEYLLTHVPDVDISSALSVMPLTQKGMDLNPLFTSPTSFRPSTSDSTQPDPLALFAQTGIPLVHGWLVDPASTEAHAIQKMGVADYDGAVDKIVEADVLADGRLLGDGIAGNTGGQGGDRELTPEESEKIEHALTLRTFLHTTQSQLTYHGLFTLSSQDLIPPGSLVALFRSSHLSVLYKPPSNHHTAEIHPTSSTPNEKHPTEAATSSPVASSSALPEDTSNAHLETPPSDITTPLQEQFESTHILDPGPSVSPPGPEETSSHIYTLATDAAFLHEPSVVWERLDDIDGSGTVFVDSNFIRSSPAGGDVAGHTAETALAAFEAEAGLRPAQGPPGGDDDADLALARQLQAEENHYARAQRESAQQGSAQQDAPRERERVNGREQGTNELRKKPKKKTSCLIM</sequence>
<dbReference type="HOGENOM" id="CLU_022566_1_1_1"/>
<proteinExistence type="predicted"/>
<feature type="compositionally biased region" description="Polar residues" evidence="1">
    <location>
        <begin position="436"/>
        <end position="451"/>
    </location>
</feature>
<dbReference type="GO" id="GO:0071944">
    <property type="term" value="C:cell periphery"/>
    <property type="evidence" value="ECO:0007669"/>
    <property type="project" value="TreeGrafter"/>
</dbReference>
<dbReference type="InterPro" id="IPR033979">
    <property type="entry name" value="MINDY_domain"/>
</dbReference>
<keyword evidence="4" id="KW-1185">Reference proteome</keyword>
<protein>
    <recommendedName>
        <fullName evidence="2">MINDY deubiquitinase domain-containing protein</fullName>
    </recommendedName>
</protein>
<dbReference type="GO" id="GO:0004843">
    <property type="term" value="F:cysteine-type deubiquitinase activity"/>
    <property type="evidence" value="ECO:0007669"/>
    <property type="project" value="InterPro"/>
</dbReference>
<dbReference type="GO" id="GO:0016807">
    <property type="term" value="F:cysteine-type carboxypeptidase activity"/>
    <property type="evidence" value="ECO:0007669"/>
    <property type="project" value="TreeGrafter"/>
</dbReference>
<evidence type="ECO:0000313" key="3">
    <source>
        <dbReference type="EMBL" id="KII84366.1"/>
    </source>
</evidence>
<dbReference type="Pfam" id="PF04424">
    <property type="entry name" value="MINDY_DUB"/>
    <property type="match status" value="1"/>
</dbReference>
<gene>
    <name evidence="3" type="ORF">PLICRDRAFT_362528</name>
</gene>
<dbReference type="AlphaFoldDB" id="A0A0C9SKU9"/>
<feature type="compositionally biased region" description="Low complexity" evidence="1">
    <location>
        <begin position="421"/>
        <end position="432"/>
    </location>
</feature>
<feature type="region of interest" description="Disordered" evidence="1">
    <location>
        <begin position="398"/>
        <end position="451"/>
    </location>
</feature>
<dbReference type="GO" id="GO:1990380">
    <property type="term" value="F:K48-linked deubiquitinase activity"/>
    <property type="evidence" value="ECO:0007669"/>
    <property type="project" value="InterPro"/>
</dbReference>
<evidence type="ECO:0000259" key="2">
    <source>
        <dbReference type="Pfam" id="PF04424"/>
    </source>
</evidence>